<reference evidence="2 3" key="1">
    <citation type="journal article" date="2018" name="Nat. Ecol. Evol.">
        <title>Pezizomycetes genomes reveal the molecular basis of ectomycorrhizal truffle lifestyle.</title>
        <authorList>
            <person name="Murat C."/>
            <person name="Payen T."/>
            <person name="Noel B."/>
            <person name="Kuo A."/>
            <person name="Morin E."/>
            <person name="Chen J."/>
            <person name="Kohler A."/>
            <person name="Krizsan K."/>
            <person name="Balestrini R."/>
            <person name="Da Silva C."/>
            <person name="Montanini B."/>
            <person name="Hainaut M."/>
            <person name="Levati E."/>
            <person name="Barry K.W."/>
            <person name="Belfiori B."/>
            <person name="Cichocki N."/>
            <person name="Clum A."/>
            <person name="Dockter R.B."/>
            <person name="Fauchery L."/>
            <person name="Guy J."/>
            <person name="Iotti M."/>
            <person name="Le Tacon F."/>
            <person name="Lindquist E.A."/>
            <person name="Lipzen A."/>
            <person name="Malagnac F."/>
            <person name="Mello A."/>
            <person name="Molinier V."/>
            <person name="Miyauchi S."/>
            <person name="Poulain J."/>
            <person name="Riccioni C."/>
            <person name="Rubini A."/>
            <person name="Sitrit Y."/>
            <person name="Splivallo R."/>
            <person name="Traeger S."/>
            <person name="Wang M."/>
            <person name="Zifcakova L."/>
            <person name="Wipf D."/>
            <person name="Zambonelli A."/>
            <person name="Paolocci F."/>
            <person name="Nowrousian M."/>
            <person name="Ottonello S."/>
            <person name="Baldrian P."/>
            <person name="Spatafora J.W."/>
            <person name="Henrissat B."/>
            <person name="Nagy L.G."/>
            <person name="Aury J.M."/>
            <person name="Wincker P."/>
            <person name="Grigoriev I.V."/>
            <person name="Bonfante P."/>
            <person name="Martin F.M."/>
        </authorList>
    </citation>
    <scope>NUCLEOTIDE SEQUENCE [LARGE SCALE GENOMIC DNA]</scope>
    <source>
        <strain evidence="2 3">CCBAS932</strain>
    </source>
</reference>
<keyword evidence="1" id="KW-0812">Transmembrane</keyword>
<protein>
    <submittedName>
        <fullName evidence="2">Uncharacterized protein</fullName>
    </submittedName>
</protein>
<proteinExistence type="predicted"/>
<name>A0A3N4KDB8_9PEZI</name>
<keyword evidence="3" id="KW-1185">Reference proteome</keyword>
<dbReference type="EMBL" id="ML119163">
    <property type="protein sequence ID" value="RPB08480.1"/>
    <property type="molecule type" value="Genomic_DNA"/>
</dbReference>
<dbReference type="OrthoDB" id="5414413at2759"/>
<keyword evidence="1" id="KW-0472">Membrane</keyword>
<organism evidence="2 3">
    <name type="scientific">Morchella conica CCBAS932</name>
    <dbReference type="NCBI Taxonomy" id="1392247"/>
    <lineage>
        <taxon>Eukaryota</taxon>
        <taxon>Fungi</taxon>
        <taxon>Dikarya</taxon>
        <taxon>Ascomycota</taxon>
        <taxon>Pezizomycotina</taxon>
        <taxon>Pezizomycetes</taxon>
        <taxon>Pezizales</taxon>
        <taxon>Morchellaceae</taxon>
        <taxon>Morchella</taxon>
    </lineage>
</organism>
<evidence type="ECO:0000256" key="1">
    <source>
        <dbReference type="SAM" id="Phobius"/>
    </source>
</evidence>
<accession>A0A3N4KDB8</accession>
<evidence type="ECO:0000313" key="2">
    <source>
        <dbReference type="EMBL" id="RPB08480.1"/>
    </source>
</evidence>
<dbReference type="InParanoid" id="A0A3N4KDB8"/>
<dbReference type="Proteomes" id="UP000277580">
    <property type="component" value="Unassembled WGS sequence"/>
</dbReference>
<dbReference type="AlphaFoldDB" id="A0A3N4KDB8"/>
<evidence type="ECO:0000313" key="3">
    <source>
        <dbReference type="Proteomes" id="UP000277580"/>
    </source>
</evidence>
<sequence>MDMSKSSSPEDQQPPVHQIQTLVTSYIRDNSQNFEIANMVIAIATVIVALLALSKTWKIWKGWRNKNKVGNIDCEKSGHANHQAFYYANYSRNFHIVFVNTSETERIGVRGLEQM</sequence>
<keyword evidence="1" id="KW-1133">Transmembrane helix</keyword>
<gene>
    <name evidence="2" type="ORF">P167DRAFT_578304</name>
</gene>
<feature type="transmembrane region" description="Helical" evidence="1">
    <location>
        <begin position="36"/>
        <end position="54"/>
    </location>
</feature>